<dbReference type="EMBL" id="JAHRIP010000011">
    <property type="protein sequence ID" value="MEQ2278584.1"/>
    <property type="molecule type" value="Genomic_DNA"/>
</dbReference>
<evidence type="ECO:0000313" key="2">
    <source>
        <dbReference type="Proteomes" id="UP001469553"/>
    </source>
</evidence>
<proteinExistence type="predicted"/>
<dbReference type="Proteomes" id="UP001469553">
    <property type="component" value="Unassembled WGS sequence"/>
</dbReference>
<name>A0ABV0XA43_9TELE</name>
<organism evidence="1 2">
    <name type="scientific">Ameca splendens</name>
    <dbReference type="NCBI Taxonomy" id="208324"/>
    <lineage>
        <taxon>Eukaryota</taxon>
        <taxon>Metazoa</taxon>
        <taxon>Chordata</taxon>
        <taxon>Craniata</taxon>
        <taxon>Vertebrata</taxon>
        <taxon>Euteleostomi</taxon>
        <taxon>Actinopterygii</taxon>
        <taxon>Neopterygii</taxon>
        <taxon>Teleostei</taxon>
        <taxon>Neoteleostei</taxon>
        <taxon>Acanthomorphata</taxon>
        <taxon>Ovalentaria</taxon>
        <taxon>Atherinomorphae</taxon>
        <taxon>Cyprinodontiformes</taxon>
        <taxon>Goodeidae</taxon>
        <taxon>Ameca</taxon>
    </lineage>
</organism>
<keyword evidence="2" id="KW-1185">Reference proteome</keyword>
<protein>
    <submittedName>
        <fullName evidence="1">Uncharacterized protein</fullName>
    </submittedName>
</protein>
<gene>
    <name evidence="1" type="ORF">AMECASPLE_000382</name>
</gene>
<reference evidence="1 2" key="1">
    <citation type="submission" date="2021-06" db="EMBL/GenBank/DDBJ databases">
        <authorList>
            <person name="Palmer J.M."/>
        </authorList>
    </citation>
    <scope>NUCLEOTIDE SEQUENCE [LARGE SCALE GENOMIC DNA]</scope>
    <source>
        <strain evidence="1 2">AS_MEX2019</strain>
        <tissue evidence="1">Muscle</tissue>
    </source>
</reference>
<evidence type="ECO:0000313" key="1">
    <source>
        <dbReference type="EMBL" id="MEQ2278584.1"/>
    </source>
</evidence>
<accession>A0ABV0XA43</accession>
<comment type="caution">
    <text evidence="1">The sequence shown here is derived from an EMBL/GenBank/DDBJ whole genome shotgun (WGS) entry which is preliminary data.</text>
</comment>
<sequence length="80" mass="8817">MLSIVPLVKTGIRARFTENVAVFLTKDVKNMVSNTTPNDSFCDYVHLHASAMPSAQQYHIGEHCGVNNPESALRNLTDSL</sequence>